<dbReference type="PANTHER" id="PTHR43918">
    <property type="entry name" value="ACETYLCHOLINESTERASE"/>
    <property type="match status" value="1"/>
</dbReference>
<name>A0A0D2PK74_HYPSF</name>
<dbReference type="ESTHER" id="9agar-a0a0d2pk74">
    <property type="family name" value="Fungal_carboxylesterase_lipase"/>
</dbReference>
<dbReference type="PROSITE" id="PS00122">
    <property type="entry name" value="CARBOXYLESTERASE_B_1"/>
    <property type="match status" value="1"/>
</dbReference>
<protein>
    <recommendedName>
        <fullName evidence="4">Carboxylic ester hydrolase</fullName>
        <ecNumber evidence="4">3.1.1.-</ecNumber>
    </recommendedName>
</protein>
<evidence type="ECO:0000259" key="5">
    <source>
        <dbReference type="Pfam" id="PF00135"/>
    </source>
</evidence>
<dbReference type="SUPFAM" id="SSF53474">
    <property type="entry name" value="alpha/beta-Hydrolases"/>
    <property type="match status" value="1"/>
</dbReference>
<feature type="chain" id="PRO_5005112662" description="Carboxylic ester hydrolase" evidence="4">
    <location>
        <begin position="20"/>
        <end position="514"/>
    </location>
</feature>
<comment type="similarity">
    <text evidence="1 4">Belongs to the type-B carboxylesterase/lipase family.</text>
</comment>
<accession>A0A0D2PK74</accession>
<dbReference type="InterPro" id="IPR029058">
    <property type="entry name" value="AB_hydrolase_fold"/>
</dbReference>
<evidence type="ECO:0000256" key="2">
    <source>
        <dbReference type="ARBA" id="ARBA00022801"/>
    </source>
</evidence>
<dbReference type="InterPro" id="IPR000997">
    <property type="entry name" value="Cholinesterase"/>
</dbReference>
<dbReference type="STRING" id="945553.A0A0D2PK74"/>
<keyword evidence="3" id="KW-1015">Disulfide bond</keyword>
<evidence type="ECO:0000256" key="3">
    <source>
        <dbReference type="ARBA" id="ARBA00023157"/>
    </source>
</evidence>
<dbReference type="AlphaFoldDB" id="A0A0D2PK74"/>
<dbReference type="PRINTS" id="PR00878">
    <property type="entry name" value="CHOLNESTRASE"/>
</dbReference>
<dbReference type="OrthoDB" id="408631at2759"/>
<dbReference type="OMA" id="DMYTYAY"/>
<dbReference type="Proteomes" id="UP000054270">
    <property type="component" value="Unassembled WGS sequence"/>
</dbReference>
<feature type="domain" description="Carboxylesterase type B" evidence="5">
    <location>
        <begin position="24"/>
        <end position="345"/>
    </location>
</feature>
<evidence type="ECO:0000313" key="6">
    <source>
        <dbReference type="EMBL" id="KJA28776.1"/>
    </source>
</evidence>
<dbReference type="Pfam" id="PF00135">
    <property type="entry name" value="COesterase"/>
    <property type="match status" value="2"/>
</dbReference>
<keyword evidence="7" id="KW-1185">Reference proteome</keyword>
<organism evidence="6 7">
    <name type="scientific">Hypholoma sublateritium (strain FD-334 SS-4)</name>
    <dbReference type="NCBI Taxonomy" id="945553"/>
    <lineage>
        <taxon>Eukaryota</taxon>
        <taxon>Fungi</taxon>
        <taxon>Dikarya</taxon>
        <taxon>Basidiomycota</taxon>
        <taxon>Agaricomycotina</taxon>
        <taxon>Agaricomycetes</taxon>
        <taxon>Agaricomycetidae</taxon>
        <taxon>Agaricales</taxon>
        <taxon>Agaricineae</taxon>
        <taxon>Strophariaceae</taxon>
        <taxon>Hypholoma</taxon>
    </lineage>
</organism>
<feature type="domain" description="Carboxylesterase type B" evidence="5">
    <location>
        <begin position="361"/>
        <end position="480"/>
    </location>
</feature>
<sequence>MKSLLAYLSFLLAAATVKAVGNGLVVTTQEGPVAGTLVLPTVRQFLGVPFASAGRWQAPVKPPNRGLRVFEATSFGDTCVQSLTPANLEFLLLTGGEGINVTESEDCFTVNVWAPAVQRKQGTAVLLWIYGGGFQFGSSNLTVYNGQNFVRDNDDITIVSFNYRLNIFGQPNAPQLASSTQSQNFGLLDLDAAVQWVHDNIAAFGGDPNRISLFGQSAGASAADIYTFAHPNDTIVKGVIEESGNLGFITSDALGNPTLNVTGWNTVAAAIGCGSTANAAQLKCMEAVPFRTLENAVISTGIEFNLLTDNITIFSDTLARAAAGNFLKVPLLGGSNLNEGDIFIVAAQLITTGVALPFITEVLADIMTQTTFTCPASSTAQERLAAGVPTWRYQYQGVFPDISARPDLRAYHSSEIPLVFGTYNASTFAAPTATEVALSRYMQSAWVAFARDPAQGLVGFGWPVYAPQAPTLVQLGNAANATGVVFTEGALLDVTCGAIPQLQAIAAGFEAGFA</sequence>
<dbReference type="PANTHER" id="PTHR43918:SF4">
    <property type="entry name" value="CARBOXYLIC ESTER HYDROLASE"/>
    <property type="match status" value="1"/>
</dbReference>
<dbReference type="EMBL" id="KN817520">
    <property type="protein sequence ID" value="KJA28776.1"/>
    <property type="molecule type" value="Genomic_DNA"/>
</dbReference>
<keyword evidence="4" id="KW-0732">Signal</keyword>
<evidence type="ECO:0000256" key="1">
    <source>
        <dbReference type="ARBA" id="ARBA00005964"/>
    </source>
</evidence>
<evidence type="ECO:0000256" key="4">
    <source>
        <dbReference type="RuleBase" id="RU361235"/>
    </source>
</evidence>
<dbReference type="InterPro" id="IPR019826">
    <property type="entry name" value="Carboxylesterase_B_AS"/>
</dbReference>
<reference evidence="7" key="1">
    <citation type="submission" date="2014-04" db="EMBL/GenBank/DDBJ databases">
        <title>Evolutionary Origins and Diversification of the Mycorrhizal Mutualists.</title>
        <authorList>
            <consortium name="DOE Joint Genome Institute"/>
            <consortium name="Mycorrhizal Genomics Consortium"/>
            <person name="Kohler A."/>
            <person name="Kuo A."/>
            <person name="Nagy L.G."/>
            <person name="Floudas D."/>
            <person name="Copeland A."/>
            <person name="Barry K.W."/>
            <person name="Cichocki N."/>
            <person name="Veneault-Fourrey C."/>
            <person name="LaButti K."/>
            <person name="Lindquist E.A."/>
            <person name="Lipzen A."/>
            <person name="Lundell T."/>
            <person name="Morin E."/>
            <person name="Murat C."/>
            <person name="Riley R."/>
            <person name="Ohm R."/>
            <person name="Sun H."/>
            <person name="Tunlid A."/>
            <person name="Henrissat B."/>
            <person name="Grigoriev I.V."/>
            <person name="Hibbett D.S."/>
            <person name="Martin F."/>
        </authorList>
    </citation>
    <scope>NUCLEOTIDE SEQUENCE [LARGE SCALE GENOMIC DNA]</scope>
    <source>
        <strain evidence="7">FD-334 SS-4</strain>
    </source>
</reference>
<gene>
    <name evidence="6" type="ORF">HYPSUDRAFT_196943</name>
</gene>
<dbReference type="InterPro" id="IPR002018">
    <property type="entry name" value="CarbesteraseB"/>
</dbReference>
<dbReference type="GO" id="GO:0004104">
    <property type="term" value="F:cholinesterase activity"/>
    <property type="evidence" value="ECO:0007669"/>
    <property type="project" value="InterPro"/>
</dbReference>
<dbReference type="EC" id="3.1.1.-" evidence="4"/>
<dbReference type="InterPro" id="IPR050654">
    <property type="entry name" value="AChE-related_enzymes"/>
</dbReference>
<keyword evidence="2 4" id="KW-0378">Hydrolase</keyword>
<dbReference type="Gene3D" id="3.40.50.1820">
    <property type="entry name" value="alpha/beta hydrolase"/>
    <property type="match status" value="1"/>
</dbReference>
<evidence type="ECO:0000313" key="7">
    <source>
        <dbReference type="Proteomes" id="UP000054270"/>
    </source>
</evidence>
<feature type="signal peptide" evidence="4">
    <location>
        <begin position="1"/>
        <end position="19"/>
    </location>
</feature>
<proteinExistence type="inferred from homology"/>